<sequence>MKWRQSIIYLVVLLLAGGYFYYFEVVKKSEKEAAERESKRVLSFQAGSVKKLEITSAADKTIRIEKDGNWKITEPIEADGDKLTLEGIVASASNLMMMREIAPSPPDLAPFGLTEPLLKVRVLAEERWHELLFGENNPTGEGRYAKIATKPNVFLVAETNFNAINKNLKDVRKKDLFAFQLEDVTGLEIAWAGGKAFSVASADEGRTWKSPAAPDVPIKPSKVSNVLEQIRWLKATAFLENRPDNLASHGLDPAVVTVGLKLRDERTVSLKLGAVDEVKRQVAAVGSELPAVVQVSAGILQDIPKDVKGLEDRSLVSIDWDAVKQLKWRKGDAAGHFVRLDKNKWGVKQDDGQPREFKDSWRAGSLLWDFRDTEFESRTESPGPMPEKPWGRVELLDDARVMAVISWDKPAAPVDGLVPVRVEKDGAAKEVKIKLDGLQRIEDDLDHIVKAEQAKPAP</sequence>
<keyword evidence="4" id="KW-1185">Reference proteome</keyword>
<dbReference type="AlphaFoldDB" id="A0LJ37"/>
<reference evidence="3 4" key="1">
    <citation type="submission" date="2006-10" db="EMBL/GenBank/DDBJ databases">
        <title>Complete sequence of Syntrophobacter fumaroxidans MPOB.</title>
        <authorList>
            <consortium name="US DOE Joint Genome Institute"/>
            <person name="Copeland A."/>
            <person name="Lucas S."/>
            <person name="Lapidus A."/>
            <person name="Barry K."/>
            <person name="Detter J.C."/>
            <person name="Glavina del Rio T."/>
            <person name="Hammon N."/>
            <person name="Israni S."/>
            <person name="Pitluck S."/>
            <person name="Goltsman E.G."/>
            <person name="Martinez M."/>
            <person name="Schmutz J."/>
            <person name="Larimer F."/>
            <person name="Land M."/>
            <person name="Hauser L."/>
            <person name="Kyrpides N."/>
            <person name="Kim E."/>
            <person name="Boone D.R."/>
            <person name="Brockman F."/>
            <person name="Culley D."/>
            <person name="Ferry J."/>
            <person name="Gunsalus R."/>
            <person name="McInerney M.J."/>
            <person name="Morrison M."/>
            <person name="Plugge C."/>
            <person name="Rohlin L."/>
            <person name="Scholten J."/>
            <person name="Sieber J."/>
            <person name="Stams A.J.M."/>
            <person name="Worm P."/>
            <person name="Henstra A.M."/>
            <person name="Richardson P."/>
        </authorList>
    </citation>
    <scope>NUCLEOTIDE SEQUENCE [LARGE SCALE GENOMIC DNA]</scope>
    <source>
        <strain evidence="4">DSM 10017 / MPOB</strain>
    </source>
</reference>
<dbReference type="HOGENOM" id="CLU_597072_0_0_7"/>
<keyword evidence="1" id="KW-0472">Membrane</keyword>
<keyword evidence="1" id="KW-1133">Transmembrane helix</keyword>
<dbReference type="Pfam" id="PF14238">
    <property type="entry name" value="DUF4340"/>
    <property type="match status" value="1"/>
</dbReference>
<name>A0LJ37_SYNFM</name>
<dbReference type="KEGG" id="sfu:Sfum_1752"/>
<dbReference type="InParanoid" id="A0LJ37"/>
<gene>
    <name evidence="3" type="ordered locus">Sfum_1752</name>
</gene>
<organism evidence="3 4">
    <name type="scientific">Syntrophobacter fumaroxidans (strain DSM 10017 / MPOB)</name>
    <dbReference type="NCBI Taxonomy" id="335543"/>
    <lineage>
        <taxon>Bacteria</taxon>
        <taxon>Pseudomonadati</taxon>
        <taxon>Thermodesulfobacteriota</taxon>
        <taxon>Syntrophobacteria</taxon>
        <taxon>Syntrophobacterales</taxon>
        <taxon>Syntrophobacteraceae</taxon>
        <taxon>Syntrophobacter</taxon>
    </lineage>
</organism>
<dbReference type="OrthoDB" id="5517624at2"/>
<dbReference type="EMBL" id="CP000478">
    <property type="protein sequence ID" value="ABK17439.1"/>
    <property type="molecule type" value="Genomic_DNA"/>
</dbReference>
<proteinExistence type="predicted"/>
<evidence type="ECO:0000259" key="2">
    <source>
        <dbReference type="Pfam" id="PF14238"/>
    </source>
</evidence>
<protein>
    <recommendedName>
        <fullName evidence="2">DUF4340 domain-containing protein</fullName>
    </recommendedName>
</protein>
<dbReference type="RefSeq" id="WP_011698609.1">
    <property type="nucleotide sequence ID" value="NC_008554.1"/>
</dbReference>
<dbReference type="eggNOG" id="ENOG5032VJ4">
    <property type="taxonomic scope" value="Bacteria"/>
</dbReference>
<accession>A0LJ37</accession>
<dbReference type="STRING" id="335543.Sfum_1752"/>
<feature type="domain" description="DUF4340" evidence="2">
    <location>
        <begin position="70"/>
        <end position="252"/>
    </location>
</feature>
<evidence type="ECO:0000313" key="4">
    <source>
        <dbReference type="Proteomes" id="UP000001784"/>
    </source>
</evidence>
<evidence type="ECO:0000313" key="3">
    <source>
        <dbReference type="EMBL" id="ABK17439.1"/>
    </source>
</evidence>
<dbReference type="Proteomes" id="UP000001784">
    <property type="component" value="Chromosome"/>
</dbReference>
<keyword evidence="1" id="KW-0812">Transmembrane</keyword>
<dbReference type="InterPro" id="IPR025641">
    <property type="entry name" value="DUF4340"/>
</dbReference>
<feature type="transmembrane region" description="Helical" evidence="1">
    <location>
        <begin position="7"/>
        <end position="23"/>
    </location>
</feature>
<evidence type="ECO:0000256" key="1">
    <source>
        <dbReference type="SAM" id="Phobius"/>
    </source>
</evidence>